<keyword evidence="3" id="KW-1133">Transmembrane helix</keyword>
<protein>
    <submittedName>
        <fullName evidence="5">Transcriptional regulator</fullName>
    </submittedName>
</protein>
<dbReference type="PANTHER" id="PTHR33392">
    <property type="entry name" value="POLYISOPRENYL-TEICHOIC ACID--PEPTIDOGLYCAN TEICHOIC ACID TRANSFERASE TAGU"/>
    <property type="match status" value="1"/>
</dbReference>
<dbReference type="InterPro" id="IPR004474">
    <property type="entry name" value="LytR_CpsA_psr"/>
</dbReference>
<feature type="region of interest" description="Disordered" evidence="2">
    <location>
        <begin position="386"/>
        <end position="408"/>
    </location>
</feature>
<dbReference type="InterPro" id="IPR050922">
    <property type="entry name" value="LytR/CpsA/Psr_CW_biosynth"/>
</dbReference>
<evidence type="ECO:0000256" key="2">
    <source>
        <dbReference type="SAM" id="MobiDB-lite"/>
    </source>
</evidence>
<feature type="compositionally biased region" description="Polar residues" evidence="2">
    <location>
        <begin position="396"/>
        <end position="408"/>
    </location>
</feature>
<dbReference type="EMBL" id="SDGY01000001">
    <property type="protein sequence ID" value="TYC47063.1"/>
    <property type="molecule type" value="Genomic_DNA"/>
</dbReference>
<dbReference type="Pfam" id="PF03816">
    <property type="entry name" value="LytR_cpsA_psr"/>
    <property type="match status" value="1"/>
</dbReference>
<feature type="domain" description="Cell envelope-related transcriptional attenuator" evidence="4">
    <location>
        <begin position="106"/>
        <end position="286"/>
    </location>
</feature>
<dbReference type="AlphaFoldDB" id="A0A6P2CNV6"/>
<evidence type="ECO:0000313" key="6">
    <source>
        <dbReference type="Proteomes" id="UP000442244"/>
    </source>
</evidence>
<reference evidence="5 6" key="1">
    <citation type="submission" date="2019-01" db="EMBL/GenBank/DDBJ databases">
        <title>Leuconostoc litchii sp. nov., a novel lactic acid bacterium isolated from lychee.</title>
        <authorList>
            <person name="Wang L.-T."/>
        </authorList>
    </citation>
    <scope>NUCLEOTIDE SEQUENCE [LARGE SCALE GENOMIC DNA]</scope>
    <source>
        <strain evidence="5 6">MB7</strain>
    </source>
</reference>
<evidence type="ECO:0000256" key="1">
    <source>
        <dbReference type="ARBA" id="ARBA00006068"/>
    </source>
</evidence>
<accession>A0A6P2CNV6</accession>
<dbReference type="OrthoDB" id="27330at2"/>
<keyword evidence="3" id="KW-0812">Transmembrane</keyword>
<organism evidence="5 6">
    <name type="scientific">Leuconostoc litchii</name>
    <dbReference type="NCBI Taxonomy" id="1981069"/>
    <lineage>
        <taxon>Bacteria</taxon>
        <taxon>Bacillati</taxon>
        <taxon>Bacillota</taxon>
        <taxon>Bacilli</taxon>
        <taxon>Lactobacillales</taxon>
        <taxon>Lactobacillaceae</taxon>
        <taxon>Leuconostoc</taxon>
    </lineage>
</organism>
<comment type="caution">
    <text evidence="5">The sequence shown here is derived from an EMBL/GenBank/DDBJ whole genome shotgun (WGS) entry which is preliminary data.</text>
</comment>
<dbReference type="Proteomes" id="UP000442244">
    <property type="component" value="Unassembled WGS sequence"/>
</dbReference>
<evidence type="ECO:0000313" key="5">
    <source>
        <dbReference type="EMBL" id="TYC47063.1"/>
    </source>
</evidence>
<dbReference type="NCBIfam" id="TIGR00350">
    <property type="entry name" value="lytR_cpsA_psr"/>
    <property type="match status" value="1"/>
</dbReference>
<dbReference type="Gene3D" id="3.40.630.190">
    <property type="entry name" value="LCP protein"/>
    <property type="match status" value="1"/>
</dbReference>
<keyword evidence="3" id="KW-0472">Membrane</keyword>
<dbReference type="RefSeq" id="WP_148604509.1">
    <property type="nucleotide sequence ID" value="NZ_BSUV01000001.1"/>
</dbReference>
<evidence type="ECO:0000256" key="3">
    <source>
        <dbReference type="SAM" id="Phobius"/>
    </source>
</evidence>
<feature type="transmembrane region" description="Helical" evidence="3">
    <location>
        <begin position="28"/>
        <end position="50"/>
    </location>
</feature>
<name>A0A6P2CNV6_9LACO</name>
<gene>
    <name evidence="5" type="ORF">ESZ47_02720</name>
</gene>
<evidence type="ECO:0000259" key="4">
    <source>
        <dbReference type="Pfam" id="PF03816"/>
    </source>
</evidence>
<sequence>MKKDEISQTSVKSRMALFHSKRRSFIKLYLVIIIGIVFTTIIGYTAFYFYHLNDSINKSYSSTGLSSEKKAEKLIQNKKPISFLVLGTDIGTDGGFGTNRNRVGLTDSMMIVTVNPKKETTTLISIPRDIMTSISGFENSFPQKLNAAYAFKEASDDNASLGDGVGTTMDTIQKMFNFPINYFAMVNMSGLGDVVDQIGGVSVKSPLTFAFSQETAHETGKDLYQFTQGSSSFKYAADGKNYITQHKMDGKAALAFSRMRYQDPKGDYGRTERQRILLQQIIRRIKQNPTKVVNLNFINATTKNIASNLKSDDMLTLGTNYINATKNIVSYTVQGQGELYDGVSYQRVTKAQRQAITNKVRTSLDMDSATTGGEFGSEVTAGELAQVGTADELYPENNTSENLKLTEE</sequence>
<dbReference type="PANTHER" id="PTHR33392:SF6">
    <property type="entry name" value="POLYISOPRENYL-TEICHOIC ACID--PEPTIDOGLYCAN TEICHOIC ACID TRANSFERASE TAGU"/>
    <property type="match status" value="1"/>
</dbReference>
<proteinExistence type="inferred from homology"/>
<keyword evidence="6" id="KW-1185">Reference proteome</keyword>
<comment type="similarity">
    <text evidence="1">Belongs to the LytR/CpsA/Psr (LCP) family.</text>
</comment>